<gene>
    <name evidence="2" type="ORF">V7S98_09220</name>
</gene>
<dbReference type="Pfam" id="PF00903">
    <property type="entry name" value="Glyoxalase"/>
    <property type="match status" value="1"/>
</dbReference>
<evidence type="ECO:0000313" key="3">
    <source>
        <dbReference type="Proteomes" id="UP001380290"/>
    </source>
</evidence>
<proteinExistence type="predicted"/>
<comment type="caution">
    <text evidence="2">The sequence shown here is derived from an EMBL/GenBank/DDBJ whole genome shotgun (WGS) entry which is preliminary data.</text>
</comment>
<dbReference type="InterPro" id="IPR004360">
    <property type="entry name" value="Glyas_Fos-R_dOase_dom"/>
</dbReference>
<organism evidence="2 3">
    <name type="scientific">Pseudomonas farsensis</name>
    <dbReference type="NCBI Taxonomy" id="2745492"/>
    <lineage>
        <taxon>Bacteria</taxon>
        <taxon>Pseudomonadati</taxon>
        <taxon>Pseudomonadota</taxon>
        <taxon>Gammaproteobacteria</taxon>
        <taxon>Pseudomonadales</taxon>
        <taxon>Pseudomonadaceae</taxon>
        <taxon>Pseudomonas</taxon>
    </lineage>
</organism>
<dbReference type="InterPro" id="IPR029068">
    <property type="entry name" value="Glyas_Bleomycin-R_OHBP_Dase"/>
</dbReference>
<feature type="domain" description="VOC" evidence="1">
    <location>
        <begin position="9"/>
        <end position="116"/>
    </location>
</feature>
<dbReference type="PANTHER" id="PTHR33993">
    <property type="entry name" value="GLYOXALASE-RELATED"/>
    <property type="match status" value="1"/>
</dbReference>
<dbReference type="Gene3D" id="3.10.180.10">
    <property type="entry name" value="2,3-Dihydroxybiphenyl 1,2-Dioxygenase, domain 1"/>
    <property type="match status" value="1"/>
</dbReference>
<name>A0ABU8QS19_9PSED</name>
<keyword evidence="3" id="KW-1185">Reference proteome</keyword>
<dbReference type="SUPFAM" id="SSF54593">
    <property type="entry name" value="Glyoxalase/Bleomycin resistance protein/Dihydroxybiphenyl dioxygenase"/>
    <property type="match status" value="1"/>
</dbReference>
<sequence>MGQRGKDQQIDNIEFNVADIPRSKAFYGAVFGWCFTDYGPTYCEFSDGRLTGGFTTGEPVRPGGPLVILYAADLAAAQRRVEAAGARISREIFAFPGGRRFQFIDPDGYELAVWSAEPE</sequence>
<dbReference type="RefSeq" id="WP_339599040.1">
    <property type="nucleotide sequence ID" value="NZ_JBBHLC010000018.1"/>
</dbReference>
<dbReference type="EMBL" id="JBBHLC010000018">
    <property type="protein sequence ID" value="MEJ5863401.1"/>
    <property type="molecule type" value="Genomic_DNA"/>
</dbReference>
<evidence type="ECO:0000313" key="2">
    <source>
        <dbReference type="EMBL" id="MEJ5863401.1"/>
    </source>
</evidence>
<reference evidence="2 3" key="1">
    <citation type="submission" date="2024-02" db="EMBL/GenBank/DDBJ databases">
        <title>Identification of pathogenicity and growth-promoting function of Pseudomonas putida variant.</title>
        <authorList>
            <person name="Sun J."/>
        </authorList>
    </citation>
    <scope>NUCLEOTIDE SEQUENCE [LARGE SCALE GENOMIC DNA]</scope>
    <source>
        <strain evidence="2 3">A03</strain>
    </source>
</reference>
<evidence type="ECO:0000259" key="1">
    <source>
        <dbReference type="PROSITE" id="PS51819"/>
    </source>
</evidence>
<accession>A0ABU8QS19</accession>
<dbReference type="Proteomes" id="UP001380290">
    <property type="component" value="Unassembled WGS sequence"/>
</dbReference>
<dbReference type="InterPro" id="IPR037523">
    <property type="entry name" value="VOC_core"/>
</dbReference>
<dbReference type="PANTHER" id="PTHR33993:SF1">
    <property type="entry name" value="GLYOXALASE FAMILY PROTEIN"/>
    <property type="match status" value="1"/>
</dbReference>
<dbReference type="CDD" id="cd07247">
    <property type="entry name" value="SgaA_N_like"/>
    <property type="match status" value="1"/>
</dbReference>
<dbReference type="PROSITE" id="PS51819">
    <property type="entry name" value="VOC"/>
    <property type="match status" value="1"/>
</dbReference>
<dbReference type="InterPro" id="IPR052164">
    <property type="entry name" value="Anthracycline_SecMetBiosynth"/>
</dbReference>
<protein>
    <submittedName>
        <fullName evidence="2">VOC family protein</fullName>
    </submittedName>
</protein>